<organism evidence="1 2">
    <name type="scientific">Ditylenchus dipsaci</name>
    <dbReference type="NCBI Taxonomy" id="166011"/>
    <lineage>
        <taxon>Eukaryota</taxon>
        <taxon>Metazoa</taxon>
        <taxon>Ecdysozoa</taxon>
        <taxon>Nematoda</taxon>
        <taxon>Chromadorea</taxon>
        <taxon>Rhabditida</taxon>
        <taxon>Tylenchina</taxon>
        <taxon>Tylenchomorpha</taxon>
        <taxon>Sphaerularioidea</taxon>
        <taxon>Anguinidae</taxon>
        <taxon>Anguininae</taxon>
        <taxon>Ditylenchus</taxon>
    </lineage>
</organism>
<reference evidence="2" key="1">
    <citation type="submission" date="2022-11" db="UniProtKB">
        <authorList>
            <consortium name="WormBaseParasite"/>
        </authorList>
    </citation>
    <scope>IDENTIFICATION</scope>
</reference>
<accession>A0A915D6Z3</accession>
<dbReference type="Proteomes" id="UP000887574">
    <property type="component" value="Unplaced"/>
</dbReference>
<proteinExistence type="predicted"/>
<protein>
    <submittedName>
        <fullName evidence="2">Uncharacterized protein</fullName>
    </submittedName>
</protein>
<keyword evidence="1" id="KW-1185">Reference proteome</keyword>
<dbReference type="WBParaSite" id="jg16701">
    <property type="protein sequence ID" value="jg16701"/>
    <property type="gene ID" value="jg16701"/>
</dbReference>
<evidence type="ECO:0000313" key="2">
    <source>
        <dbReference type="WBParaSite" id="jg16701"/>
    </source>
</evidence>
<name>A0A915D6Z3_9BILA</name>
<dbReference type="AlphaFoldDB" id="A0A915D6Z3"/>
<evidence type="ECO:0000313" key="1">
    <source>
        <dbReference type="Proteomes" id="UP000887574"/>
    </source>
</evidence>
<sequence>MSRFTRPNSASKVENTKEVVEVGDAVEDELSKDSLKDLNIPVASIQSDMKYDRKFFIGRENLLASGGAVYSLKHPVHLQKPTITLI</sequence>